<proteinExistence type="predicted"/>
<comment type="caution">
    <text evidence="1">The sequence shown here is derived from an EMBL/GenBank/DDBJ whole genome shotgun (WGS) entry which is preliminary data.</text>
</comment>
<sequence>MPRFRSSSRAGFLLLGLSGRDQKRDRDNKEATDASLVHGRIPADPEPVFSEQGQHSNNPAGSKRSYHAAEISSSSSSSVGSAVSSPSNSEPVSPLITPAAPDMPYFAYTNAPTSAPSTNPGWMASASAVPGADRTSKRMPTLDEVLSNEAVSPFSLTEFIAYLALNHCLETIEFTMDVKRYAEVYESAVASLPPDVTKLGPEHRSYDHVMLLWHRITDSYIRLESPRELNIPANIRNDLLMLARVNVPPGPDKFEDAISAVKDLMNESVFIRFLNDAQLSVVAEEPEAGGEMLSPSTSTMRGFPLSHQRRLSNRQMLAPFRSISSDIPRDQLRPEYFRTSGSGSSEDDSGYTYSGGASPMTPPESPEVFLEEEFTEIEGAPATRSRSMSNNIITNAPKQLLRWRRMSKRFKWRSGSSSGDQ</sequence>
<reference evidence="2" key="1">
    <citation type="journal article" date="2024" name="Front. Bioeng. Biotechnol.">
        <title>Genome-scale model development and genomic sequencing of the oleaginous clade Lipomyces.</title>
        <authorList>
            <person name="Czajka J.J."/>
            <person name="Han Y."/>
            <person name="Kim J."/>
            <person name="Mondo S.J."/>
            <person name="Hofstad B.A."/>
            <person name="Robles A."/>
            <person name="Haridas S."/>
            <person name="Riley R."/>
            <person name="LaButti K."/>
            <person name="Pangilinan J."/>
            <person name="Andreopoulos W."/>
            <person name="Lipzen A."/>
            <person name="Yan J."/>
            <person name="Wang M."/>
            <person name="Ng V."/>
            <person name="Grigoriev I.V."/>
            <person name="Spatafora J.W."/>
            <person name="Magnuson J.K."/>
            <person name="Baker S.E."/>
            <person name="Pomraning K.R."/>
        </authorList>
    </citation>
    <scope>NUCLEOTIDE SEQUENCE [LARGE SCALE GENOMIC DNA]</scope>
    <source>
        <strain evidence="2">CBS 7786</strain>
    </source>
</reference>
<dbReference type="EMBL" id="MU971345">
    <property type="protein sequence ID" value="KAK9239556.1"/>
    <property type="molecule type" value="Genomic_DNA"/>
</dbReference>
<protein>
    <submittedName>
        <fullName evidence="1">RGS domain-containing protein</fullName>
    </submittedName>
</protein>
<accession>A0ACC3T7G7</accession>
<keyword evidence="2" id="KW-1185">Reference proteome</keyword>
<name>A0ACC3T7G7_LIPKO</name>
<evidence type="ECO:0000313" key="1">
    <source>
        <dbReference type="EMBL" id="KAK9239556.1"/>
    </source>
</evidence>
<organism evidence="1 2">
    <name type="scientific">Lipomyces kononenkoae</name>
    <name type="common">Yeast</name>
    <dbReference type="NCBI Taxonomy" id="34357"/>
    <lineage>
        <taxon>Eukaryota</taxon>
        <taxon>Fungi</taxon>
        <taxon>Dikarya</taxon>
        <taxon>Ascomycota</taxon>
        <taxon>Saccharomycotina</taxon>
        <taxon>Lipomycetes</taxon>
        <taxon>Lipomycetales</taxon>
        <taxon>Lipomycetaceae</taxon>
        <taxon>Lipomyces</taxon>
    </lineage>
</organism>
<dbReference type="Proteomes" id="UP001433508">
    <property type="component" value="Unassembled WGS sequence"/>
</dbReference>
<gene>
    <name evidence="1" type="ORF">V1525DRAFT_27317</name>
</gene>
<evidence type="ECO:0000313" key="2">
    <source>
        <dbReference type="Proteomes" id="UP001433508"/>
    </source>
</evidence>